<comment type="pathway">
    <text evidence="3">Sphingolipid metabolism.</text>
</comment>
<feature type="transmembrane region" description="Helical" evidence="9">
    <location>
        <begin position="279"/>
        <end position="298"/>
    </location>
</feature>
<dbReference type="NCBIfam" id="TIGR03472">
    <property type="entry name" value="HpnI"/>
    <property type="match status" value="1"/>
</dbReference>
<dbReference type="PANTHER" id="PTHR12726">
    <property type="entry name" value="CERAMIDE GLUCOSYLTRANSFERASE"/>
    <property type="match status" value="1"/>
</dbReference>
<dbReference type="CDD" id="cd02520">
    <property type="entry name" value="Glucosylceramide_synthase"/>
    <property type="match status" value="1"/>
</dbReference>
<organism evidence="10 11">
    <name type="scientific">Paraburkholderia phenazinium</name>
    <dbReference type="NCBI Taxonomy" id="60549"/>
    <lineage>
        <taxon>Bacteria</taxon>
        <taxon>Pseudomonadati</taxon>
        <taxon>Pseudomonadota</taxon>
        <taxon>Betaproteobacteria</taxon>
        <taxon>Burkholderiales</taxon>
        <taxon>Burkholderiaceae</taxon>
        <taxon>Paraburkholderia</taxon>
    </lineage>
</organism>
<dbReference type="PANTHER" id="PTHR12726:SF0">
    <property type="entry name" value="CERAMIDE GLUCOSYLTRANSFERASE"/>
    <property type="match status" value="1"/>
</dbReference>
<dbReference type="GO" id="GO:0008120">
    <property type="term" value="F:ceramide glucosyltransferase activity"/>
    <property type="evidence" value="ECO:0007669"/>
    <property type="project" value="TreeGrafter"/>
</dbReference>
<dbReference type="Gene3D" id="3.90.550.10">
    <property type="entry name" value="Spore Coat Polysaccharide Biosynthesis Protein SpsA, Chain A"/>
    <property type="match status" value="1"/>
</dbReference>
<dbReference type="InterPro" id="IPR029044">
    <property type="entry name" value="Nucleotide-diphossugar_trans"/>
</dbReference>
<evidence type="ECO:0000313" key="10">
    <source>
        <dbReference type="EMBL" id="SIO45506.1"/>
    </source>
</evidence>
<keyword evidence="5 10" id="KW-0808">Transferase</keyword>
<dbReference type="GO" id="GO:0016020">
    <property type="term" value="C:membrane"/>
    <property type="evidence" value="ECO:0007669"/>
    <property type="project" value="UniProtKB-SubCell"/>
</dbReference>
<evidence type="ECO:0000256" key="1">
    <source>
        <dbReference type="ARBA" id="ARBA00004141"/>
    </source>
</evidence>
<sequence length="402" mass="44497">MMEHPVSVSQWLLLALCCIAVSYSLIAVFAMPFFSKGQNSRRVGWTSVSVLKPLCGTEPRLYENLVTFCEQAHPCFQLLFGVCSPVDPAIGVVRRLQAAYPQCDIKLVIDSRVHGRNPKVSNLINMVQWARHEVIVLADSDIAVKPDYLDTVTAPLANIDTGVVTCLYRAQSVGGFWPRVGALFINEWFAPSVRVAHAGGSRRFGFGATLALRRTTLESIGGFETLKDCLADDYWLAEHARALGLNTVLSPVMVATDVIEPAFTTLWLREMRWLRTIRSVNPLGFAFLFVTFTTPWLLASTLLTLSLTAADATPTHSFAATTASIGTATGCVARILLHARSARWSRTFWRDLPLVPLRDMLLALQWLGAVFGSHVVWRGARMPVLNRVARPGVPIMEIFDDR</sequence>
<keyword evidence="6 9" id="KW-0812">Transmembrane</keyword>
<name>A0A1N6JN92_9BURK</name>
<dbReference type="Pfam" id="PF13506">
    <property type="entry name" value="Glyco_transf_21"/>
    <property type="match status" value="1"/>
</dbReference>
<comment type="pathway">
    <text evidence="2">Lipid metabolism; sphingolipid metabolism.</text>
</comment>
<dbReference type="OrthoDB" id="9814255at2"/>
<dbReference type="AlphaFoldDB" id="A0A1N6JN92"/>
<reference evidence="10 11" key="1">
    <citation type="submission" date="2016-11" db="EMBL/GenBank/DDBJ databases">
        <authorList>
            <person name="Jaros S."/>
            <person name="Januszkiewicz K."/>
            <person name="Wedrychowicz H."/>
        </authorList>
    </citation>
    <scope>NUCLEOTIDE SEQUENCE [LARGE SCALE GENOMIC DNA]</scope>
    <source>
        <strain evidence="10 11">GAS86</strain>
    </source>
</reference>
<dbReference type="InterPro" id="IPR025993">
    <property type="entry name" value="Ceramide_glucosylTrfase"/>
</dbReference>
<dbReference type="RefSeq" id="WP_074266743.1">
    <property type="nucleotide sequence ID" value="NZ_FSRM01000002.1"/>
</dbReference>
<evidence type="ECO:0000256" key="9">
    <source>
        <dbReference type="SAM" id="Phobius"/>
    </source>
</evidence>
<feature type="transmembrane region" description="Helical" evidence="9">
    <location>
        <begin position="12"/>
        <end position="34"/>
    </location>
</feature>
<evidence type="ECO:0000256" key="3">
    <source>
        <dbReference type="ARBA" id="ARBA00004991"/>
    </source>
</evidence>
<evidence type="ECO:0000256" key="7">
    <source>
        <dbReference type="ARBA" id="ARBA00022989"/>
    </source>
</evidence>
<keyword evidence="4" id="KW-0328">Glycosyltransferase</keyword>
<comment type="subcellular location">
    <subcellularLocation>
        <location evidence="1">Membrane</location>
        <topology evidence="1">Multi-pass membrane protein</topology>
    </subcellularLocation>
</comment>
<dbReference type="EMBL" id="FSRM01000002">
    <property type="protein sequence ID" value="SIO45506.1"/>
    <property type="molecule type" value="Genomic_DNA"/>
</dbReference>
<proteinExistence type="predicted"/>
<dbReference type="InterPro" id="IPR017835">
    <property type="entry name" value="Hopen-assoc_HpnI"/>
</dbReference>
<evidence type="ECO:0000256" key="5">
    <source>
        <dbReference type="ARBA" id="ARBA00022679"/>
    </source>
</evidence>
<gene>
    <name evidence="10" type="ORF">SAMN05444168_4668</name>
</gene>
<protein>
    <submittedName>
        <fullName evidence="10">Ceramide glucosyltransferase</fullName>
    </submittedName>
</protein>
<keyword evidence="8 9" id="KW-0472">Membrane</keyword>
<evidence type="ECO:0000256" key="6">
    <source>
        <dbReference type="ARBA" id="ARBA00022692"/>
    </source>
</evidence>
<accession>A0A1N6JN92</accession>
<feature type="transmembrane region" description="Helical" evidence="9">
    <location>
        <begin position="318"/>
        <end position="337"/>
    </location>
</feature>
<evidence type="ECO:0000256" key="4">
    <source>
        <dbReference type="ARBA" id="ARBA00022676"/>
    </source>
</evidence>
<keyword evidence="7 9" id="KW-1133">Transmembrane helix</keyword>
<evidence type="ECO:0000256" key="8">
    <source>
        <dbReference type="ARBA" id="ARBA00023136"/>
    </source>
</evidence>
<evidence type="ECO:0000256" key="2">
    <source>
        <dbReference type="ARBA" id="ARBA00004760"/>
    </source>
</evidence>
<evidence type="ECO:0000313" key="11">
    <source>
        <dbReference type="Proteomes" id="UP000184693"/>
    </source>
</evidence>
<dbReference type="SUPFAM" id="SSF53448">
    <property type="entry name" value="Nucleotide-diphospho-sugar transferases"/>
    <property type="match status" value="1"/>
</dbReference>
<dbReference type="Proteomes" id="UP000184693">
    <property type="component" value="Unassembled WGS sequence"/>
</dbReference>
<dbReference type="GO" id="GO:0006679">
    <property type="term" value="P:glucosylceramide biosynthetic process"/>
    <property type="evidence" value="ECO:0007669"/>
    <property type="project" value="TreeGrafter"/>
</dbReference>